<name>A0A5N6R4W1_9ROSI</name>
<proteinExistence type="predicted"/>
<accession>A0A5N6R4W1</accession>
<sequence>MEKEGMEYKRERLAREMAERNPDRDSALLSKQERLLREKALKKPMMFESVDQLMSSSTKPQAQRKRPKNGCWWRSRFGRYFGGGEGRLGLKSLTPAGPSRYPVDDGATTSGTKSTTGDV</sequence>
<dbReference type="Proteomes" id="UP000327013">
    <property type="component" value="Chromosome 5"/>
</dbReference>
<dbReference type="AlphaFoldDB" id="A0A5N6R4W1"/>
<gene>
    <name evidence="2" type="ORF">FH972_012517</name>
</gene>
<evidence type="ECO:0000256" key="1">
    <source>
        <dbReference type="SAM" id="MobiDB-lite"/>
    </source>
</evidence>
<organism evidence="2 3">
    <name type="scientific">Carpinus fangiana</name>
    <dbReference type="NCBI Taxonomy" id="176857"/>
    <lineage>
        <taxon>Eukaryota</taxon>
        <taxon>Viridiplantae</taxon>
        <taxon>Streptophyta</taxon>
        <taxon>Embryophyta</taxon>
        <taxon>Tracheophyta</taxon>
        <taxon>Spermatophyta</taxon>
        <taxon>Magnoliopsida</taxon>
        <taxon>eudicotyledons</taxon>
        <taxon>Gunneridae</taxon>
        <taxon>Pentapetalae</taxon>
        <taxon>rosids</taxon>
        <taxon>fabids</taxon>
        <taxon>Fagales</taxon>
        <taxon>Betulaceae</taxon>
        <taxon>Carpinus</taxon>
    </lineage>
</organism>
<reference evidence="2 3" key="1">
    <citation type="submission" date="2019-06" db="EMBL/GenBank/DDBJ databases">
        <title>A chromosomal-level reference genome of Carpinus fangiana (Coryloideae, Betulaceae).</title>
        <authorList>
            <person name="Yang X."/>
            <person name="Wang Z."/>
            <person name="Zhang L."/>
            <person name="Hao G."/>
            <person name="Liu J."/>
            <person name="Yang Y."/>
        </authorList>
    </citation>
    <scope>NUCLEOTIDE SEQUENCE [LARGE SCALE GENOMIC DNA]</scope>
    <source>
        <strain evidence="2">Cfa_2016G</strain>
        <tissue evidence="2">Leaf</tissue>
    </source>
</reference>
<evidence type="ECO:0000313" key="2">
    <source>
        <dbReference type="EMBL" id="KAE8055691.1"/>
    </source>
</evidence>
<dbReference type="EMBL" id="CM017325">
    <property type="protein sequence ID" value="KAE8055691.1"/>
    <property type="molecule type" value="Genomic_DNA"/>
</dbReference>
<evidence type="ECO:0000313" key="3">
    <source>
        <dbReference type="Proteomes" id="UP000327013"/>
    </source>
</evidence>
<protein>
    <submittedName>
        <fullName evidence="2">Uncharacterized protein</fullName>
    </submittedName>
</protein>
<feature type="region of interest" description="Disordered" evidence="1">
    <location>
        <begin position="87"/>
        <end position="119"/>
    </location>
</feature>
<feature type="compositionally biased region" description="Low complexity" evidence="1">
    <location>
        <begin position="104"/>
        <end position="119"/>
    </location>
</feature>
<keyword evidence="3" id="KW-1185">Reference proteome</keyword>